<accession>A0A7I7NPN2</accession>
<name>A0A7I7NPN2_9MYCO</name>
<dbReference type="KEGG" id="mlj:MLAC_39190"/>
<proteinExistence type="predicted"/>
<dbReference type="Proteomes" id="UP000466396">
    <property type="component" value="Chromosome"/>
</dbReference>
<evidence type="ECO:0000256" key="1">
    <source>
        <dbReference type="SAM" id="MobiDB-lite"/>
    </source>
</evidence>
<evidence type="ECO:0000313" key="3">
    <source>
        <dbReference type="Proteomes" id="UP000466396"/>
    </source>
</evidence>
<feature type="region of interest" description="Disordered" evidence="1">
    <location>
        <begin position="1"/>
        <end position="46"/>
    </location>
</feature>
<evidence type="ECO:0000313" key="2">
    <source>
        <dbReference type="EMBL" id="BBX98625.1"/>
    </source>
</evidence>
<dbReference type="AlphaFoldDB" id="A0A7I7NPN2"/>
<reference evidence="2 3" key="1">
    <citation type="journal article" date="2019" name="Emerg. Microbes Infect.">
        <title>Comprehensive subspecies identification of 175 nontuberculous mycobacteria species based on 7547 genomic profiles.</title>
        <authorList>
            <person name="Matsumoto Y."/>
            <person name="Kinjo T."/>
            <person name="Motooka D."/>
            <person name="Nabeya D."/>
            <person name="Jung N."/>
            <person name="Uechi K."/>
            <person name="Horii T."/>
            <person name="Iida T."/>
            <person name="Fujita J."/>
            <person name="Nakamura S."/>
        </authorList>
    </citation>
    <scope>NUCLEOTIDE SEQUENCE [LARGE SCALE GENOMIC DNA]</scope>
    <source>
        <strain evidence="2 3">JCM 15657</strain>
    </source>
</reference>
<protein>
    <submittedName>
        <fullName evidence="2">Uncharacterized protein</fullName>
    </submittedName>
</protein>
<organism evidence="2 3">
    <name type="scientific">Mycobacterium lacus</name>
    <dbReference type="NCBI Taxonomy" id="169765"/>
    <lineage>
        <taxon>Bacteria</taxon>
        <taxon>Bacillati</taxon>
        <taxon>Actinomycetota</taxon>
        <taxon>Actinomycetes</taxon>
        <taxon>Mycobacteriales</taxon>
        <taxon>Mycobacteriaceae</taxon>
        <taxon>Mycobacterium</taxon>
    </lineage>
</organism>
<sequence>MLNQSAQPGRFRSRDVGSELSPHPQPSGGEVPRAPHSTHARYQRSLQDAGRYACGTEIMQGASGMIDNHVDRWHSGEAERGQGVAAFPAAARAVPRDNDPYRLFGIVSWRGQVPARWD</sequence>
<gene>
    <name evidence="2" type="ORF">MLAC_39190</name>
</gene>
<dbReference type="EMBL" id="AP022581">
    <property type="protein sequence ID" value="BBX98625.1"/>
    <property type="molecule type" value="Genomic_DNA"/>
</dbReference>
<keyword evidence="3" id="KW-1185">Reference proteome</keyword>